<evidence type="ECO:0000313" key="1">
    <source>
        <dbReference type="EMBL" id="CAB4196565.1"/>
    </source>
</evidence>
<sequence>MKKIIRITHKNIKAKYYLEDLSGEITVKRPGEIIFESESETLKIHLKHLEYIISEKQKDIAACEEAVYKLRQELMAIEIGKIKK</sequence>
<organism evidence="1">
    <name type="scientific">uncultured Caudovirales phage</name>
    <dbReference type="NCBI Taxonomy" id="2100421"/>
    <lineage>
        <taxon>Viruses</taxon>
        <taxon>Duplodnaviria</taxon>
        <taxon>Heunggongvirae</taxon>
        <taxon>Uroviricota</taxon>
        <taxon>Caudoviricetes</taxon>
        <taxon>Peduoviridae</taxon>
        <taxon>Maltschvirus</taxon>
        <taxon>Maltschvirus maltsch</taxon>
    </lineage>
</organism>
<name>A0A6J5RWD7_9CAUD</name>
<dbReference type="EMBL" id="LR797252">
    <property type="protein sequence ID" value="CAB4196565.1"/>
    <property type="molecule type" value="Genomic_DNA"/>
</dbReference>
<gene>
    <name evidence="1" type="ORF">UFOVP1290_85</name>
</gene>
<accession>A0A6J5RWD7</accession>
<reference evidence="1" key="1">
    <citation type="submission" date="2020-05" db="EMBL/GenBank/DDBJ databases">
        <authorList>
            <person name="Chiriac C."/>
            <person name="Salcher M."/>
            <person name="Ghai R."/>
            <person name="Kavagutti S V."/>
        </authorList>
    </citation>
    <scope>NUCLEOTIDE SEQUENCE</scope>
</reference>
<protein>
    <submittedName>
        <fullName evidence="1">Uncharacterized protein</fullName>
    </submittedName>
</protein>
<proteinExistence type="predicted"/>